<keyword evidence="5 7" id="KW-1133">Transmembrane helix</keyword>
<evidence type="ECO:0000256" key="8">
    <source>
        <dbReference type="SAM" id="SignalP"/>
    </source>
</evidence>
<sequence>MSVLNLDRPRPPARPALRVPAWAARAALAAALLAAWQLAVASGAAASAGVPAPLECLRRLPEVLGGARFWSDAARSLLTTAEAFAAAALAGLAGGAVLARFPLVAKILEPYLVGAYAVPVVVFYPTFLVVFGLGTVPIVLTAFLMAVVPVLLTTMVALGELRPAHRKLARSLCCTRGQAARLILLPSALPLLLPGLKLGFVYAMAATVGAEFIVADAGLGFRIGELYRNFEAVDMYVHIIVMIAFAVGCNSLFNLVERIVRRDLT</sequence>
<keyword evidence="8" id="KW-0732">Signal</keyword>
<evidence type="ECO:0000256" key="5">
    <source>
        <dbReference type="ARBA" id="ARBA00022989"/>
    </source>
</evidence>
<comment type="subcellular location">
    <subcellularLocation>
        <location evidence="1 7">Cell membrane</location>
        <topology evidence="1 7">Multi-pass membrane protein</topology>
    </subcellularLocation>
</comment>
<evidence type="ECO:0000259" key="9">
    <source>
        <dbReference type="PROSITE" id="PS50928"/>
    </source>
</evidence>
<keyword evidence="6 7" id="KW-0472">Membrane</keyword>
<protein>
    <submittedName>
        <fullName evidence="10">NitT/TauT family transport system permease protein</fullName>
    </submittedName>
</protein>
<accession>A0A840PGB5</accession>
<dbReference type="GO" id="GO:0005886">
    <property type="term" value="C:plasma membrane"/>
    <property type="evidence" value="ECO:0007669"/>
    <property type="project" value="UniProtKB-SubCell"/>
</dbReference>
<evidence type="ECO:0000256" key="6">
    <source>
        <dbReference type="ARBA" id="ARBA00023136"/>
    </source>
</evidence>
<feature type="chain" id="PRO_5039410702" evidence="8">
    <location>
        <begin position="42"/>
        <end position="265"/>
    </location>
</feature>
<dbReference type="PANTHER" id="PTHR30151">
    <property type="entry name" value="ALKANE SULFONATE ABC TRANSPORTER-RELATED, MEMBRANE SUBUNIT"/>
    <property type="match status" value="1"/>
</dbReference>
<evidence type="ECO:0000313" key="10">
    <source>
        <dbReference type="EMBL" id="MBB5137846.1"/>
    </source>
</evidence>
<feature type="transmembrane region" description="Helical" evidence="7">
    <location>
        <begin position="111"/>
        <end position="132"/>
    </location>
</feature>
<comment type="caution">
    <text evidence="10">The sequence shown here is derived from an EMBL/GenBank/DDBJ whole genome shotgun (WGS) entry which is preliminary data.</text>
</comment>
<evidence type="ECO:0000256" key="4">
    <source>
        <dbReference type="ARBA" id="ARBA00022692"/>
    </source>
</evidence>
<dbReference type="GO" id="GO:0055085">
    <property type="term" value="P:transmembrane transport"/>
    <property type="evidence" value="ECO:0007669"/>
    <property type="project" value="InterPro"/>
</dbReference>
<proteinExistence type="inferred from homology"/>
<feature type="domain" description="ABC transmembrane type-1" evidence="9">
    <location>
        <begin position="73"/>
        <end position="253"/>
    </location>
</feature>
<feature type="transmembrane region" description="Helical" evidence="7">
    <location>
        <begin position="182"/>
        <end position="215"/>
    </location>
</feature>
<dbReference type="PANTHER" id="PTHR30151:SF20">
    <property type="entry name" value="ABC TRANSPORTER PERMEASE PROTEIN HI_0355-RELATED"/>
    <property type="match status" value="1"/>
</dbReference>
<dbReference type="InterPro" id="IPR035906">
    <property type="entry name" value="MetI-like_sf"/>
</dbReference>
<evidence type="ECO:0000256" key="1">
    <source>
        <dbReference type="ARBA" id="ARBA00004651"/>
    </source>
</evidence>
<evidence type="ECO:0000256" key="2">
    <source>
        <dbReference type="ARBA" id="ARBA00022448"/>
    </source>
</evidence>
<dbReference type="EMBL" id="JACHGN010000020">
    <property type="protein sequence ID" value="MBB5137846.1"/>
    <property type="molecule type" value="Genomic_DNA"/>
</dbReference>
<keyword evidence="4 7" id="KW-0812">Transmembrane</keyword>
<dbReference type="Proteomes" id="UP000578449">
    <property type="component" value="Unassembled WGS sequence"/>
</dbReference>
<dbReference type="PROSITE" id="PS50928">
    <property type="entry name" value="ABC_TM1"/>
    <property type="match status" value="1"/>
</dbReference>
<keyword evidence="2 7" id="KW-0813">Transport</keyword>
<evidence type="ECO:0000256" key="3">
    <source>
        <dbReference type="ARBA" id="ARBA00022475"/>
    </source>
</evidence>
<evidence type="ECO:0000256" key="7">
    <source>
        <dbReference type="RuleBase" id="RU363032"/>
    </source>
</evidence>
<organism evidence="10 11">
    <name type="scientific">Thermocatellispora tengchongensis</name>
    <dbReference type="NCBI Taxonomy" id="1073253"/>
    <lineage>
        <taxon>Bacteria</taxon>
        <taxon>Bacillati</taxon>
        <taxon>Actinomycetota</taxon>
        <taxon>Actinomycetes</taxon>
        <taxon>Streptosporangiales</taxon>
        <taxon>Streptosporangiaceae</taxon>
        <taxon>Thermocatellispora</taxon>
    </lineage>
</organism>
<name>A0A840PGB5_9ACTN</name>
<comment type="similarity">
    <text evidence="7">Belongs to the binding-protein-dependent transport system permease family.</text>
</comment>
<reference evidence="10 11" key="1">
    <citation type="submission" date="2020-08" db="EMBL/GenBank/DDBJ databases">
        <title>Genomic Encyclopedia of Type Strains, Phase IV (KMG-IV): sequencing the most valuable type-strain genomes for metagenomic binning, comparative biology and taxonomic classification.</title>
        <authorList>
            <person name="Goeker M."/>
        </authorList>
    </citation>
    <scope>NUCLEOTIDE SEQUENCE [LARGE SCALE GENOMIC DNA]</scope>
    <source>
        <strain evidence="10 11">DSM 45615</strain>
    </source>
</reference>
<feature type="transmembrane region" description="Helical" evidence="7">
    <location>
        <begin position="138"/>
        <end position="161"/>
    </location>
</feature>
<dbReference type="SUPFAM" id="SSF161098">
    <property type="entry name" value="MetI-like"/>
    <property type="match status" value="1"/>
</dbReference>
<evidence type="ECO:0000313" key="11">
    <source>
        <dbReference type="Proteomes" id="UP000578449"/>
    </source>
</evidence>
<dbReference type="RefSeq" id="WP_185054733.1">
    <property type="nucleotide sequence ID" value="NZ_JACHGN010000020.1"/>
</dbReference>
<feature type="transmembrane region" description="Helical" evidence="7">
    <location>
        <begin position="73"/>
        <end position="99"/>
    </location>
</feature>
<dbReference type="InterPro" id="IPR000515">
    <property type="entry name" value="MetI-like"/>
</dbReference>
<gene>
    <name evidence="10" type="ORF">HNP84_007599</name>
</gene>
<keyword evidence="11" id="KW-1185">Reference proteome</keyword>
<dbReference type="Pfam" id="PF00528">
    <property type="entry name" value="BPD_transp_1"/>
    <property type="match status" value="1"/>
</dbReference>
<dbReference type="AlphaFoldDB" id="A0A840PGB5"/>
<feature type="transmembrane region" description="Helical" evidence="7">
    <location>
        <begin position="235"/>
        <end position="256"/>
    </location>
</feature>
<feature type="signal peptide" evidence="8">
    <location>
        <begin position="1"/>
        <end position="41"/>
    </location>
</feature>
<keyword evidence="3" id="KW-1003">Cell membrane</keyword>
<dbReference type="Gene3D" id="1.10.3720.10">
    <property type="entry name" value="MetI-like"/>
    <property type="match status" value="1"/>
</dbReference>